<keyword evidence="2" id="KW-1185">Reference proteome</keyword>
<evidence type="ECO:0000313" key="1">
    <source>
        <dbReference type="EMBL" id="VEL41970.1"/>
    </source>
</evidence>
<proteinExistence type="predicted"/>
<dbReference type="AlphaFoldDB" id="A0A3S5C8C4"/>
<dbReference type="Proteomes" id="UP000784294">
    <property type="component" value="Unassembled WGS sequence"/>
</dbReference>
<evidence type="ECO:0000313" key="2">
    <source>
        <dbReference type="Proteomes" id="UP000784294"/>
    </source>
</evidence>
<sequence length="504" mass="56759">MPTVGSERRRRIYRCNSQGSISIDLPGTSDQASLASCMASTPSLSSFDSHDSINCSTCSFCSWHCKLGYPVRFPSHCSFSHECGLDNRGQDGEDSSHFSRCKWKSLPSFNFTRLRQDINQRGRTVGHRPEYRVIRKSSESPTGRMWPLTDQSILRSVAPDPVAVTYPQYLHTRNLSHGRLQVEHLRRLNYPRNLHANQRNRHARPHKVIKHSELDFRRCKHRCHRTRVVFCQPKIDLEHMVLVPFNPSAWPGPLVLKPHSPSNVAVDFTVPDSQECYQSRPIDNEKALGNSQNPCSSRASTSNMTITKCAASCHHDEAQPTTDSPTFSHTSKTQRYRVPNLVTGLLSSYTRSIRRPPKAPYTTSITPDGCPVMPDQDCPLHRLAISSTVPECGALIKDEESAVPISSTSSTPLRLSDQGFPGVRLYFRGRRQVVRPRIFSGLKTATFANHKVRNDSCCGTFSDDVNANRDSQKMKSLAKNTKTLTQMTSGRVARSRTIKRKCMH</sequence>
<reference evidence="1" key="1">
    <citation type="submission" date="2018-11" db="EMBL/GenBank/DDBJ databases">
        <authorList>
            <consortium name="Pathogen Informatics"/>
        </authorList>
    </citation>
    <scope>NUCLEOTIDE SEQUENCE</scope>
</reference>
<dbReference type="EMBL" id="CAAALY010271891">
    <property type="protein sequence ID" value="VEL41970.1"/>
    <property type="molecule type" value="Genomic_DNA"/>
</dbReference>
<protein>
    <submittedName>
        <fullName evidence="1">Uncharacterized protein</fullName>
    </submittedName>
</protein>
<organism evidence="1 2">
    <name type="scientific">Protopolystoma xenopodis</name>
    <dbReference type="NCBI Taxonomy" id="117903"/>
    <lineage>
        <taxon>Eukaryota</taxon>
        <taxon>Metazoa</taxon>
        <taxon>Spiralia</taxon>
        <taxon>Lophotrochozoa</taxon>
        <taxon>Platyhelminthes</taxon>
        <taxon>Monogenea</taxon>
        <taxon>Polyopisthocotylea</taxon>
        <taxon>Polystomatidea</taxon>
        <taxon>Polystomatidae</taxon>
        <taxon>Protopolystoma</taxon>
    </lineage>
</organism>
<gene>
    <name evidence="1" type="ORF">PXEA_LOCUS35410</name>
</gene>
<accession>A0A3S5C8C4</accession>
<name>A0A3S5C8C4_9PLAT</name>
<comment type="caution">
    <text evidence="1">The sequence shown here is derived from an EMBL/GenBank/DDBJ whole genome shotgun (WGS) entry which is preliminary data.</text>
</comment>
<dbReference type="OrthoDB" id="6257403at2759"/>